<dbReference type="PROSITE" id="PS51257">
    <property type="entry name" value="PROKAR_LIPOPROTEIN"/>
    <property type="match status" value="1"/>
</dbReference>
<dbReference type="AlphaFoldDB" id="A0A1J5T5L7"/>
<dbReference type="EMBL" id="MLJW01000037">
    <property type="protein sequence ID" value="OIR07422.1"/>
    <property type="molecule type" value="Genomic_DNA"/>
</dbReference>
<organism evidence="1">
    <name type="scientific">mine drainage metagenome</name>
    <dbReference type="NCBI Taxonomy" id="410659"/>
    <lineage>
        <taxon>unclassified sequences</taxon>
        <taxon>metagenomes</taxon>
        <taxon>ecological metagenomes</taxon>
    </lineage>
</organism>
<comment type="caution">
    <text evidence="1">The sequence shown here is derived from an EMBL/GenBank/DDBJ whole genome shotgun (WGS) entry which is preliminary data.</text>
</comment>
<sequence length="520" mass="55690">MSLPSSRSPRLFRGSVLCAIAAGALLLAGCQTYTQQSAGFAEAWRSGRLQSAVDAASAKAAGAEGGKDAVVWDLELGSALRTSALAAGQQPVAADAATTMGGGQGDPAPAIPPVEVSRLKGSQEAFGNAESRIQHYDELAKVRVGSQTAAMLTNLANLPYEGHGYDRVMLHTYSALNWLQLGDYDRARVELNRGLQSQRDLVARNSRRILQTQAEARKAREGALAVNGQPAPYDVGRAEQDPQLQSQISQIESGLAARMKGYGPYVNPFSVFLDGLFFTVRADGPSDMERARLSMERAAGMNPDNSYLRADLRVAENLPTGASDDGTTYVVFETGSAPSLDELRIDVPTFAFTNRVAYVGAALPVLHFHDTYLPAVTVEAGGRGYRTELVCSMDSVVAQDYRDDFRSVLVKTLISTGIKAAASAAIQNQFKDQGQAAQLLTGLLTGITSYATTVADTRSWTALPKEFQYCRFPTPPDGLVTVDAGNAKYVVKLRPGRVNLLYVRSIAPGLPVYLSQTVLK</sequence>
<gene>
    <name evidence="1" type="ORF">GALL_103810</name>
</gene>
<reference evidence="1" key="1">
    <citation type="submission" date="2016-10" db="EMBL/GenBank/DDBJ databases">
        <title>Sequence of Gallionella enrichment culture.</title>
        <authorList>
            <person name="Poehlein A."/>
            <person name="Muehling M."/>
            <person name="Daniel R."/>
        </authorList>
    </citation>
    <scope>NUCLEOTIDE SEQUENCE</scope>
</reference>
<protein>
    <submittedName>
        <fullName evidence="1">Uncharacterized protein</fullName>
    </submittedName>
</protein>
<evidence type="ECO:0000313" key="1">
    <source>
        <dbReference type="EMBL" id="OIR07422.1"/>
    </source>
</evidence>
<accession>A0A1J5T5L7</accession>
<name>A0A1J5T5L7_9ZZZZ</name>
<proteinExistence type="predicted"/>